<proteinExistence type="predicted"/>
<dbReference type="Proteomes" id="UP000799753">
    <property type="component" value="Unassembled WGS sequence"/>
</dbReference>
<name>A0A6A6RSB5_9PLEO</name>
<dbReference type="OrthoDB" id="3695248at2759"/>
<gene>
    <name evidence="2" type="ORF">P280DRAFT_509333</name>
</gene>
<evidence type="ECO:0000256" key="1">
    <source>
        <dbReference type="SAM" id="MobiDB-lite"/>
    </source>
</evidence>
<feature type="region of interest" description="Disordered" evidence="1">
    <location>
        <begin position="60"/>
        <end position="84"/>
    </location>
</feature>
<keyword evidence="3" id="KW-1185">Reference proteome</keyword>
<accession>A0A6A6RSB5</accession>
<dbReference type="EMBL" id="MU006791">
    <property type="protein sequence ID" value="KAF2638097.1"/>
    <property type="molecule type" value="Genomic_DNA"/>
</dbReference>
<reference evidence="2" key="1">
    <citation type="journal article" date="2020" name="Stud. Mycol.">
        <title>101 Dothideomycetes genomes: a test case for predicting lifestyles and emergence of pathogens.</title>
        <authorList>
            <person name="Haridas S."/>
            <person name="Albert R."/>
            <person name="Binder M."/>
            <person name="Bloem J."/>
            <person name="Labutti K."/>
            <person name="Salamov A."/>
            <person name="Andreopoulos B."/>
            <person name="Baker S."/>
            <person name="Barry K."/>
            <person name="Bills G."/>
            <person name="Bluhm B."/>
            <person name="Cannon C."/>
            <person name="Castanera R."/>
            <person name="Culley D."/>
            <person name="Daum C."/>
            <person name="Ezra D."/>
            <person name="Gonzalez J."/>
            <person name="Henrissat B."/>
            <person name="Kuo A."/>
            <person name="Liang C."/>
            <person name="Lipzen A."/>
            <person name="Lutzoni F."/>
            <person name="Magnuson J."/>
            <person name="Mondo S."/>
            <person name="Nolan M."/>
            <person name="Ohm R."/>
            <person name="Pangilinan J."/>
            <person name="Park H.-J."/>
            <person name="Ramirez L."/>
            <person name="Alfaro M."/>
            <person name="Sun H."/>
            <person name="Tritt A."/>
            <person name="Yoshinaga Y."/>
            <person name="Zwiers L.-H."/>
            <person name="Turgeon B."/>
            <person name="Goodwin S."/>
            <person name="Spatafora J."/>
            <person name="Crous P."/>
            <person name="Grigoriev I."/>
        </authorList>
    </citation>
    <scope>NUCLEOTIDE SEQUENCE</scope>
    <source>
        <strain evidence="2">CBS 473.64</strain>
    </source>
</reference>
<dbReference type="AlphaFoldDB" id="A0A6A6RSB5"/>
<protein>
    <submittedName>
        <fullName evidence="2">Uncharacterized protein</fullName>
    </submittedName>
</protein>
<evidence type="ECO:0000313" key="3">
    <source>
        <dbReference type="Proteomes" id="UP000799753"/>
    </source>
</evidence>
<organism evidence="2 3">
    <name type="scientific">Massarina eburnea CBS 473.64</name>
    <dbReference type="NCBI Taxonomy" id="1395130"/>
    <lineage>
        <taxon>Eukaryota</taxon>
        <taxon>Fungi</taxon>
        <taxon>Dikarya</taxon>
        <taxon>Ascomycota</taxon>
        <taxon>Pezizomycotina</taxon>
        <taxon>Dothideomycetes</taxon>
        <taxon>Pleosporomycetidae</taxon>
        <taxon>Pleosporales</taxon>
        <taxon>Massarineae</taxon>
        <taxon>Massarinaceae</taxon>
        <taxon>Massarina</taxon>
    </lineage>
</organism>
<sequence length="214" mass="23469">MAFGGLKPIFRPLLLIRIPLGDDPTRWSISLFLLRKYHCTTNLETSPNAPTISEWRSKEMSQPPASTMHSFLHPPPSSEAMTAQSEPTEGARKWYKEDARIRIESVRARQMRRKAAGDHAGAAGAGGPVLRRRRELDTGQGHGHGAGLREQRVRVVVDVAQALALADHHQEAVRGRVSNSNGSPFENMQASGSQWSFSGPVLALGVMAGVFMRL</sequence>
<evidence type="ECO:0000313" key="2">
    <source>
        <dbReference type="EMBL" id="KAF2638097.1"/>
    </source>
</evidence>